<evidence type="ECO:0000256" key="2">
    <source>
        <dbReference type="SAM" id="Phobius"/>
    </source>
</evidence>
<dbReference type="EMBL" id="KI925459">
    <property type="protein sequence ID" value="ETW80256.1"/>
    <property type="molecule type" value="Genomic_DNA"/>
</dbReference>
<sequence>MPNCIQFSLVVHLPSISSFLPVLLFLVSLFFIVQRTIRSPKVEEGPVIIAAPISPIKTPIKQEEGPNVAALVLPTEMSHYTSHGASEELKGLWNNGDGVSHLLLSRTSSSDDSSTSDQTEDVAGSSSAVDPHTDLSRYPETVPSRRRFTLSILQPMERSIFSGDVWKDHTFSPYESPTRHGPPAAITSHDLVKIDASEDWQVLA</sequence>
<dbReference type="HOGENOM" id="CLU_1343410_0_0_1"/>
<keyword evidence="2" id="KW-0812">Transmembrane</keyword>
<dbReference type="KEGG" id="hir:HETIRDRAFT_440271"/>
<organism evidence="3 4">
    <name type="scientific">Heterobasidion irregulare (strain TC 32-1)</name>
    <dbReference type="NCBI Taxonomy" id="747525"/>
    <lineage>
        <taxon>Eukaryota</taxon>
        <taxon>Fungi</taxon>
        <taxon>Dikarya</taxon>
        <taxon>Basidiomycota</taxon>
        <taxon>Agaricomycotina</taxon>
        <taxon>Agaricomycetes</taxon>
        <taxon>Russulales</taxon>
        <taxon>Bondarzewiaceae</taxon>
        <taxon>Heterobasidion</taxon>
        <taxon>Heterobasidion annosum species complex</taxon>
    </lineage>
</organism>
<dbReference type="InParanoid" id="W4K5E3"/>
<dbReference type="Proteomes" id="UP000030671">
    <property type="component" value="Unassembled WGS sequence"/>
</dbReference>
<feature type="transmembrane region" description="Helical" evidence="2">
    <location>
        <begin position="12"/>
        <end position="33"/>
    </location>
</feature>
<feature type="region of interest" description="Disordered" evidence="1">
    <location>
        <begin position="104"/>
        <end position="140"/>
    </location>
</feature>
<keyword evidence="2" id="KW-0472">Membrane</keyword>
<reference evidence="3 4" key="1">
    <citation type="journal article" date="2012" name="New Phytol.">
        <title>Insight into trade-off between wood decay and parasitism from the genome of a fungal forest pathogen.</title>
        <authorList>
            <person name="Olson A."/>
            <person name="Aerts A."/>
            <person name="Asiegbu F."/>
            <person name="Belbahri L."/>
            <person name="Bouzid O."/>
            <person name="Broberg A."/>
            <person name="Canback B."/>
            <person name="Coutinho P.M."/>
            <person name="Cullen D."/>
            <person name="Dalman K."/>
            <person name="Deflorio G."/>
            <person name="van Diepen L.T."/>
            <person name="Dunand C."/>
            <person name="Duplessis S."/>
            <person name="Durling M."/>
            <person name="Gonthier P."/>
            <person name="Grimwood J."/>
            <person name="Fossdal C.G."/>
            <person name="Hansson D."/>
            <person name="Henrissat B."/>
            <person name="Hietala A."/>
            <person name="Himmelstrand K."/>
            <person name="Hoffmeister D."/>
            <person name="Hogberg N."/>
            <person name="James T.Y."/>
            <person name="Karlsson M."/>
            <person name="Kohler A."/>
            <person name="Kues U."/>
            <person name="Lee Y.H."/>
            <person name="Lin Y.C."/>
            <person name="Lind M."/>
            <person name="Lindquist E."/>
            <person name="Lombard V."/>
            <person name="Lucas S."/>
            <person name="Lunden K."/>
            <person name="Morin E."/>
            <person name="Murat C."/>
            <person name="Park J."/>
            <person name="Raffaello T."/>
            <person name="Rouze P."/>
            <person name="Salamov A."/>
            <person name="Schmutz J."/>
            <person name="Solheim H."/>
            <person name="Stahlberg J."/>
            <person name="Velez H."/>
            <person name="de Vries R.P."/>
            <person name="Wiebenga A."/>
            <person name="Woodward S."/>
            <person name="Yakovlev I."/>
            <person name="Garbelotto M."/>
            <person name="Martin F."/>
            <person name="Grigoriev I.V."/>
            <person name="Stenlid J."/>
        </authorList>
    </citation>
    <scope>NUCLEOTIDE SEQUENCE [LARGE SCALE GENOMIC DNA]</scope>
    <source>
        <strain evidence="3 4">TC 32-1</strain>
    </source>
</reference>
<proteinExistence type="predicted"/>
<evidence type="ECO:0000256" key="1">
    <source>
        <dbReference type="SAM" id="MobiDB-lite"/>
    </source>
</evidence>
<dbReference type="AlphaFoldDB" id="W4K5E3"/>
<dbReference type="GeneID" id="20675244"/>
<protein>
    <submittedName>
        <fullName evidence="3">Uncharacterized protein</fullName>
    </submittedName>
</protein>
<keyword evidence="2" id="KW-1133">Transmembrane helix</keyword>
<gene>
    <name evidence="3" type="ORF">HETIRDRAFT_440271</name>
</gene>
<name>W4K5E3_HETIT</name>
<accession>W4K5E3</accession>
<dbReference type="RefSeq" id="XP_009547031.1">
    <property type="nucleotide sequence ID" value="XM_009548736.1"/>
</dbReference>
<feature type="compositionally biased region" description="Low complexity" evidence="1">
    <location>
        <begin position="104"/>
        <end position="117"/>
    </location>
</feature>
<keyword evidence="4" id="KW-1185">Reference proteome</keyword>
<evidence type="ECO:0000313" key="4">
    <source>
        <dbReference type="Proteomes" id="UP000030671"/>
    </source>
</evidence>
<evidence type="ECO:0000313" key="3">
    <source>
        <dbReference type="EMBL" id="ETW80256.1"/>
    </source>
</evidence>